<dbReference type="Gene3D" id="2.70.98.70">
    <property type="match status" value="1"/>
</dbReference>
<dbReference type="SUPFAM" id="SSF48230">
    <property type="entry name" value="Chondroitin AC/alginate lyase"/>
    <property type="match status" value="1"/>
</dbReference>
<proteinExistence type="predicted"/>
<dbReference type="InterPro" id="IPR008929">
    <property type="entry name" value="Chondroitin_lyas"/>
</dbReference>
<keyword evidence="2" id="KW-1185">Reference proteome</keyword>
<dbReference type="Proteomes" id="UP000611762">
    <property type="component" value="Unassembled WGS sequence"/>
</dbReference>
<dbReference type="AlphaFoldDB" id="A0A926HZP3"/>
<reference evidence="1" key="1">
    <citation type="submission" date="2020-08" db="EMBL/GenBank/DDBJ databases">
        <title>Genome public.</title>
        <authorList>
            <person name="Liu C."/>
            <person name="Sun Q."/>
        </authorList>
    </citation>
    <scope>NUCLEOTIDE SEQUENCE</scope>
    <source>
        <strain evidence="1">H8</strain>
    </source>
</reference>
<organism evidence="1 2">
    <name type="scientific">Congzhengia minquanensis</name>
    <dbReference type="NCBI Taxonomy" id="2763657"/>
    <lineage>
        <taxon>Bacteria</taxon>
        <taxon>Bacillati</taxon>
        <taxon>Bacillota</taxon>
        <taxon>Clostridia</taxon>
        <taxon>Eubacteriales</taxon>
        <taxon>Oscillospiraceae</taxon>
        <taxon>Congzhengia</taxon>
    </lineage>
</organism>
<dbReference type="EMBL" id="JACRSU010000003">
    <property type="protein sequence ID" value="MBC8541071.1"/>
    <property type="molecule type" value="Genomic_DNA"/>
</dbReference>
<protein>
    <submittedName>
        <fullName evidence="1">Heparinase II/III family protein</fullName>
    </submittedName>
</protein>
<dbReference type="RefSeq" id="WP_249312867.1">
    <property type="nucleotide sequence ID" value="NZ_JACRSU010000003.1"/>
</dbReference>
<evidence type="ECO:0000313" key="2">
    <source>
        <dbReference type="Proteomes" id="UP000611762"/>
    </source>
</evidence>
<comment type="caution">
    <text evidence="1">The sequence shown here is derived from an EMBL/GenBank/DDBJ whole genome shotgun (WGS) entry which is preliminary data.</text>
</comment>
<dbReference type="Gene3D" id="1.50.10.100">
    <property type="entry name" value="Chondroitin AC/alginate lyase"/>
    <property type="match status" value="1"/>
</dbReference>
<gene>
    <name evidence="1" type="ORF">H8698_08815</name>
</gene>
<name>A0A926HZP3_9FIRM</name>
<evidence type="ECO:0000313" key="1">
    <source>
        <dbReference type="EMBL" id="MBC8541071.1"/>
    </source>
</evidence>
<accession>A0A926HZP3</accession>
<sequence>MIQFIQSEEINTFLSQPEDSHVKTLYKEVKNRAKQHILADSFSHSGDACAWYHVCSSRMSDVCVFYLAEKDEEAAKWIKNRALDIAALSEEEWLGPFYRPKQKPCIGSLETAHIAVTLCDAYVNGYALFHQEEKNKIEAALRNYGLHLCERYITEVLAGNAFQGRIINWFMVLLNGFGTCAAVLSDGAAMERALTYCKMAEEAFNSDSYGESLQYSSYAAHNLAHFHEVAERFGIDEEKLNTEVFANLAGWYASSYIGKHVVNRIGGSVPQFFNFGDSAHIYRPSGDLLARIARKSKNERSRGLAKWLLEELYQGESLLSDELSAFGFHYTGSYCVFQYPYETAAVSPKQALLPEFNVFENGHIFMRDAWENPGSELAISAGYKPLAATAHRHFDQNSFQLQVFGERFFHDPGHCCYRLNAHQRSRNAESHNCALIFKNGRELVQKEVSGDVRHYTEPLNSLVCARAAGDMYVVISDGTKLYGGEVKKYVRAFFVKLPHMMAVIDFVEADEPVSLCANFTLDNRENDLKVHIYNEERIVFRKGQSAVKLFSMYAAADGEVCGTDFSFGWGYAHDYYHPEPNFHGQGKEGSGLCYRWKPQKEGKTNLLLHTICFDKEEQIRGWHVTKNETEIHLESPDKTDYFDLEINGTDMILTQPNGQTDKFTL</sequence>